<reference evidence="2 3" key="1">
    <citation type="submission" date="2019-02" db="EMBL/GenBank/DDBJ databases">
        <title>Deep-cultivation of Planctomycetes and their phenomic and genomic characterization uncovers novel biology.</title>
        <authorList>
            <person name="Wiegand S."/>
            <person name="Jogler M."/>
            <person name="Boedeker C."/>
            <person name="Pinto D."/>
            <person name="Vollmers J."/>
            <person name="Rivas-Marin E."/>
            <person name="Kohn T."/>
            <person name="Peeters S.H."/>
            <person name="Heuer A."/>
            <person name="Rast P."/>
            <person name="Oberbeckmann S."/>
            <person name="Bunk B."/>
            <person name="Jeske O."/>
            <person name="Meyerdierks A."/>
            <person name="Storesund J.E."/>
            <person name="Kallscheuer N."/>
            <person name="Luecker S."/>
            <person name="Lage O.M."/>
            <person name="Pohl T."/>
            <person name="Merkel B.J."/>
            <person name="Hornburger P."/>
            <person name="Mueller R.-W."/>
            <person name="Bruemmer F."/>
            <person name="Labrenz M."/>
            <person name="Spormann A.M."/>
            <person name="Op Den Camp H."/>
            <person name="Overmann J."/>
            <person name="Amann R."/>
            <person name="Jetten M.S.M."/>
            <person name="Mascher T."/>
            <person name="Medema M.H."/>
            <person name="Devos D.P."/>
            <person name="Kaster A.-K."/>
            <person name="Ovreas L."/>
            <person name="Rohde M."/>
            <person name="Galperin M.Y."/>
            <person name="Jogler C."/>
        </authorList>
    </citation>
    <scope>NUCLEOTIDE SEQUENCE [LARGE SCALE GENOMIC DNA]</scope>
    <source>
        <strain evidence="2 3">Pla123a</strain>
    </source>
</reference>
<keyword evidence="3" id="KW-1185">Reference proteome</keyword>
<name>A0A5C5ZDS9_9BACT</name>
<dbReference type="InterPro" id="IPR012338">
    <property type="entry name" value="Beta-lactam/transpept-like"/>
</dbReference>
<evidence type="ECO:0000259" key="1">
    <source>
        <dbReference type="Pfam" id="PF00144"/>
    </source>
</evidence>
<accession>A0A5C5ZDS9</accession>
<proteinExistence type="predicted"/>
<sequence>MLSGLIMFNHLPANAESSQDAAAHEIEALLPPHVGAAVVAIDGGRVTFQHCWGRRRVDSPEPVTPATCFRMASVSKQFTATAVLTLVDRGQVKLTDTLDQFFYSGPEYWQGITVRHLLTHTSGLPDYESLVPAGTTLQVSDYNVLAMLADADQPKFAAGSRFAYSNSGYTLLGLIVEQSSGRQLHDFLRTEVFGPAGMPHTINYLKGMNQISERAYGHERAGGQWRLADQSVTSAVRGDGSVYSSLNDLAHWVQALDSRRVLSPESLRAATSPQVQSDRGEESYGYGWFVGDYRGERRVWHSGTTQGFALMLQRFPDRKAAVVVLLNASRADSDGEYAERVVDRLLFADAGRE</sequence>
<dbReference type="SUPFAM" id="SSF56601">
    <property type="entry name" value="beta-lactamase/transpeptidase-like"/>
    <property type="match status" value="1"/>
</dbReference>
<dbReference type="Proteomes" id="UP000318478">
    <property type="component" value="Unassembled WGS sequence"/>
</dbReference>
<feature type="domain" description="Beta-lactamase-related" evidence="1">
    <location>
        <begin position="34"/>
        <end position="342"/>
    </location>
</feature>
<dbReference type="PANTHER" id="PTHR46825">
    <property type="entry name" value="D-ALANYL-D-ALANINE-CARBOXYPEPTIDASE/ENDOPEPTIDASE AMPH"/>
    <property type="match status" value="1"/>
</dbReference>
<organism evidence="2 3">
    <name type="scientific">Posidoniimonas polymericola</name>
    <dbReference type="NCBI Taxonomy" id="2528002"/>
    <lineage>
        <taxon>Bacteria</taxon>
        <taxon>Pseudomonadati</taxon>
        <taxon>Planctomycetota</taxon>
        <taxon>Planctomycetia</taxon>
        <taxon>Pirellulales</taxon>
        <taxon>Lacipirellulaceae</taxon>
        <taxon>Posidoniimonas</taxon>
    </lineage>
</organism>
<dbReference type="PANTHER" id="PTHR46825:SF9">
    <property type="entry name" value="BETA-LACTAMASE-RELATED DOMAIN-CONTAINING PROTEIN"/>
    <property type="match status" value="1"/>
</dbReference>
<comment type="caution">
    <text evidence="2">The sequence shown here is derived from an EMBL/GenBank/DDBJ whole genome shotgun (WGS) entry which is preliminary data.</text>
</comment>
<dbReference type="InterPro" id="IPR050491">
    <property type="entry name" value="AmpC-like"/>
</dbReference>
<dbReference type="Gene3D" id="3.40.710.10">
    <property type="entry name" value="DD-peptidase/beta-lactamase superfamily"/>
    <property type="match status" value="1"/>
</dbReference>
<dbReference type="EMBL" id="SJPO01000001">
    <property type="protein sequence ID" value="TWT85320.1"/>
    <property type="molecule type" value="Genomic_DNA"/>
</dbReference>
<dbReference type="InterPro" id="IPR001466">
    <property type="entry name" value="Beta-lactam-related"/>
</dbReference>
<protein>
    <submittedName>
        <fullName evidence="2">Penicillin-binding protein 4</fullName>
    </submittedName>
</protein>
<dbReference type="Pfam" id="PF00144">
    <property type="entry name" value="Beta-lactamase"/>
    <property type="match status" value="1"/>
</dbReference>
<gene>
    <name evidence="2" type="primary">pbpE_1</name>
    <name evidence="2" type="ORF">Pla123a_01270</name>
</gene>
<dbReference type="AlphaFoldDB" id="A0A5C5ZDS9"/>
<dbReference type="RefSeq" id="WP_197527559.1">
    <property type="nucleotide sequence ID" value="NZ_SJPO01000001.1"/>
</dbReference>
<evidence type="ECO:0000313" key="2">
    <source>
        <dbReference type="EMBL" id="TWT85320.1"/>
    </source>
</evidence>
<evidence type="ECO:0000313" key="3">
    <source>
        <dbReference type="Proteomes" id="UP000318478"/>
    </source>
</evidence>